<reference evidence="2 3" key="1">
    <citation type="journal article" date="2011" name="Int. J. Syst. Evol. Microbiol.">
        <title>Description of Undibacterium oligocarboniphilum sp. nov., isolated from purified water, and Undibacterium pigrum strain CCUG 49012 as the type strain of Undibacterium parvum sp. nov., and emended descriptions of the genus Undibacterium and the species Undibacterium pigrum.</title>
        <authorList>
            <person name="Eder W."/>
            <person name="Wanner G."/>
            <person name="Ludwig W."/>
            <person name="Busse H.J."/>
            <person name="Ziemke-Kageler F."/>
            <person name="Lang E."/>
        </authorList>
    </citation>
    <scope>NUCLEOTIDE SEQUENCE [LARGE SCALE GENOMIC DNA]</scope>
    <source>
        <strain evidence="2 3">DSM 23061</strain>
    </source>
</reference>
<dbReference type="AlphaFoldDB" id="A0A3S9HGT7"/>
<feature type="chain" id="PRO_5019582969" description="Porin" evidence="1">
    <location>
        <begin position="39"/>
        <end position="413"/>
    </location>
</feature>
<protein>
    <recommendedName>
        <fullName evidence="4">Porin</fullName>
    </recommendedName>
</protein>
<dbReference type="InterPro" id="IPR023614">
    <property type="entry name" value="Porin_dom_sf"/>
</dbReference>
<feature type="signal peptide" evidence="1">
    <location>
        <begin position="1"/>
        <end position="38"/>
    </location>
</feature>
<evidence type="ECO:0000256" key="1">
    <source>
        <dbReference type="SAM" id="SignalP"/>
    </source>
</evidence>
<dbReference type="Gene3D" id="2.40.160.10">
    <property type="entry name" value="Porin"/>
    <property type="match status" value="1"/>
</dbReference>
<accession>A0A3S9HGT7</accession>
<proteinExistence type="predicted"/>
<dbReference type="EMBL" id="CP034464">
    <property type="protein sequence ID" value="AZP11278.1"/>
    <property type="molecule type" value="Genomic_DNA"/>
</dbReference>
<sequence length="413" mass="45345">MFSSSLSALASPATAARTLAKFSLLAISLVLLSSPAQALDLLDGKLEFNAYGTLGLAKTNQSKPGYRSKANYNFSLDDSYSGIMDNRLGLQLSAQITPAWSLVAHTLTHRNSDDLVETELAWAQAKWKINEQSSIYLGRSQNILFLTSEEFYVGYSQPWVRPPVELYSMGGENSGSDGIVIQHRLPLSGRTLSLEARVGVSSLNRANYTVRNQPNIALAASLVDNELLLRASLLQADVTVRGRQLDSIIKLISDQNPMVGAEYSLENIHAVLYGSLGMRYEHNNWLLMTEIARTQLKRKSLPDQRAAYITLGRNFGNWMPYLSYAKLQVLGETTETRLTGGAALAANAFLATKNNEQQTLSLGLRWDIKPGLALKGQWDRVTPNAGEPGLLTGKLPAGQNHLNVMSVVLDWAY</sequence>
<dbReference type="Proteomes" id="UP000275663">
    <property type="component" value="Chromosome"/>
</dbReference>
<dbReference type="SUPFAM" id="SSF56935">
    <property type="entry name" value="Porins"/>
    <property type="match status" value="1"/>
</dbReference>
<evidence type="ECO:0000313" key="3">
    <source>
        <dbReference type="Proteomes" id="UP000275663"/>
    </source>
</evidence>
<gene>
    <name evidence="2" type="ORF">EJN92_04200</name>
</gene>
<dbReference type="OrthoDB" id="197869at2"/>
<dbReference type="KEGG" id="upv:EJN92_04200"/>
<organism evidence="2 3">
    <name type="scientific">Undibacterium parvum</name>
    <dbReference type="NCBI Taxonomy" id="401471"/>
    <lineage>
        <taxon>Bacteria</taxon>
        <taxon>Pseudomonadati</taxon>
        <taxon>Pseudomonadota</taxon>
        <taxon>Betaproteobacteria</taxon>
        <taxon>Burkholderiales</taxon>
        <taxon>Oxalobacteraceae</taxon>
        <taxon>Undibacterium</taxon>
    </lineage>
</organism>
<keyword evidence="1" id="KW-0732">Signal</keyword>
<dbReference type="RefSeq" id="WP_126126666.1">
    <property type="nucleotide sequence ID" value="NZ_CP034464.1"/>
</dbReference>
<evidence type="ECO:0008006" key="4">
    <source>
        <dbReference type="Google" id="ProtNLM"/>
    </source>
</evidence>
<evidence type="ECO:0000313" key="2">
    <source>
        <dbReference type="EMBL" id="AZP11278.1"/>
    </source>
</evidence>
<name>A0A3S9HGT7_9BURK</name>
<keyword evidence="3" id="KW-1185">Reference proteome</keyword>